<evidence type="ECO:0000256" key="1">
    <source>
        <dbReference type="PROSITE-ProRule" id="PRU00339"/>
    </source>
</evidence>
<proteinExistence type="predicted"/>
<evidence type="ECO:0000313" key="3">
    <source>
        <dbReference type="Proteomes" id="UP000325122"/>
    </source>
</evidence>
<dbReference type="AlphaFoldDB" id="A0A5M6ZD52"/>
<dbReference type="SMART" id="SM00028">
    <property type="entry name" value="TPR"/>
    <property type="match status" value="5"/>
</dbReference>
<dbReference type="Proteomes" id="UP000325122">
    <property type="component" value="Unassembled WGS sequence"/>
</dbReference>
<organism evidence="2 3">
    <name type="scientific">Alkalicaulis satelles</name>
    <dbReference type="NCBI Taxonomy" id="2609175"/>
    <lineage>
        <taxon>Bacteria</taxon>
        <taxon>Pseudomonadati</taxon>
        <taxon>Pseudomonadota</taxon>
        <taxon>Alphaproteobacteria</taxon>
        <taxon>Maricaulales</taxon>
        <taxon>Maricaulaceae</taxon>
        <taxon>Alkalicaulis</taxon>
    </lineage>
</organism>
<dbReference type="EMBL" id="VWOJ01000003">
    <property type="protein sequence ID" value="KAA5802245.1"/>
    <property type="molecule type" value="Genomic_DNA"/>
</dbReference>
<dbReference type="PROSITE" id="PS50005">
    <property type="entry name" value="TPR"/>
    <property type="match status" value="2"/>
</dbReference>
<reference evidence="2 3" key="1">
    <citation type="submission" date="2019-09" db="EMBL/GenBank/DDBJ databases">
        <authorList>
            <person name="Kevbrin V."/>
            <person name="Grouzdev D.S."/>
        </authorList>
    </citation>
    <scope>NUCLEOTIDE SEQUENCE [LARGE SCALE GENOMIC DNA]</scope>
    <source>
        <strain evidence="2 3">G-192</strain>
    </source>
</reference>
<dbReference type="Pfam" id="PF13414">
    <property type="entry name" value="TPR_11"/>
    <property type="match status" value="1"/>
</dbReference>
<dbReference type="Pfam" id="PF13432">
    <property type="entry name" value="TPR_16"/>
    <property type="match status" value="1"/>
</dbReference>
<accession>A0A5M6ZD52</accession>
<dbReference type="PANTHER" id="PTHR44998">
    <property type="match status" value="1"/>
</dbReference>
<keyword evidence="3" id="KW-1185">Reference proteome</keyword>
<evidence type="ECO:0000313" key="2">
    <source>
        <dbReference type="EMBL" id="KAA5802245.1"/>
    </source>
</evidence>
<dbReference type="PANTHER" id="PTHR44998:SF1">
    <property type="entry name" value="UDP-N-ACETYLGLUCOSAMINE--PEPTIDE N-ACETYLGLUCOSAMINYLTRANSFERASE 110 KDA SUBUNIT"/>
    <property type="match status" value="1"/>
</dbReference>
<gene>
    <name evidence="2" type="ORF">F1654_10440</name>
</gene>
<dbReference type="InterPro" id="IPR011990">
    <property type="entry name" value="TPR-like_helical_dom_sf"/>
</dbReference>
<feature type="repeat" description="TPR" evidence="1">
    <location>
        <begin position="80"/>
        <end position="113"/>
    </location>
</feature>
<comment type="caution">
    <text evidence="2">The sequence shown here is derived from an EMBL/GenBank/DDBJ whole genome shotgun (WGS) entry which is preliminary data.</text>
</comment>
<feature type="repeat" description="TPR" evidence="1">
    <location>
        <begin position="182"/>
        <end position="215"/>
    </location>
</feature>
<dbReference type="RefSeq" id="WP_150023496.1">
    <property type="nucleotide sequence ID" value="NZ_VWOJ01000003.1"/>
</dbReference>
<dbReference type="SUPFAM" id="SSF53756">
    <property type="entry name" value="UDP-Glycosyltransferase/glycogen phosphorylase"/>
    <property type="match status" value="1"/>
</dbReference>
<dbReference type="InterPro" id="IPR019734">
    <property type="entry name" value="TPR_rpt"/>
</dbReference>
<name>A0A5M6ZD52_9PROT</name>
<protein>
    <submittedName>
        <fullName evidence="2">Tetratricopeptide repeat protein</fullName>
    </submittedName>
</protein>
<sequence>MRPALDLDAELAAGQETGLREIEPAGKSPAPVLDLSEIAAHKSDPKVLGLLRRALRSMDGEPAKSARLCLKAVSLAPDLPVANQAMALALEKLGRLSKALEFYERAWRLDPDNPDIYSSLAMAAWKLDMLDAAEKFLRLQQQLKPGCPNGIINLAGVLRDKGRYADSVELLRAAIYAAPETPELWNALGTTLMDSGEPEQSLTFYEEALRLRPGFARAHHNMAYALELKGDPEAAIPHFEAALDAPASEQDKVVSSHGYAHTLLAAGRIAKGWEWYEWRRNMHYRYATNFLIPGRSWNGMDAGELAGRTVSVVGEQGLGDEVLFANILPDVIEAVGSEGEVRIACEKRLVPLFARSFPTARVCRHYTIEREGRQHRSAPDLVKDGEHDMWAPVGSLMRAFRPDADSFPDRSAFLVPDEARVEAFREQLAGYGPGLKIGLLWKSLKMDATRSKHFAAFDLWAPVLKTPGACFVNLQYGDTAQDIAAAEKRFGVRIHTPEGLDLKDDLDGVAAMGKACDLVLGPMNATTNLAAAAGGNVWFLRPTLIAWAMLGQSEMLWYPRSRTFAGRFYRDWAGAMAALSEALQAHIEERTAA</sequence>
<dbReference type="SUPFAM" id="SSF48452">
    <property type="entry name" value="TPR-like"/>
    <property type="match status" value="1"/>
</dbReference>
<keyword evidence="1" id="KW-0802">TPR repeat</keyword>
<dbReference type="Gene3D" id="1.25.40.10">
    <property type="entry name" value="Tetratricopeptide repeat domain"/>
    <property type="match status" value="1"/>
</dbReference>